<dbReference type="Proteomes" id="UP000315995">
    <property type="component" value="Chromosome"/>
</dbReference>
<keyword evidence="1" id="KW-0479">Metal-binding</keyword>
<evidence type="ECO:0000259" key="6">
    <source>
        <dbReference type="PROSITE" id="PS51669"/>
    </source>
</evidence>
<feature type="domain" description="4Fe-4S ferredoxin-type" evidence="5">
    <location>
        <begin position="827"/>
        <end position="857"/>
    </location>
</feature>
<dbReference type="AlphaFoldDB" id="A0A4Y6PPC1"/>
<evidence type="ECO:0000256" key="3">
    <source>
        <dbReference type="ARBA" id="ARBA00023014"/>
    </source>
</evidence>
<dbReference type="Gene3D" id="3.30.70.20">
    <property type="match status" value="2"/>
</dbReference>
<dbReference type="SMART" id="SM00926">
    <property type="entry name" value="Molybdop_Fe4S4"/>
    <property type="match status" value="1"/>
</dbReference>
<dbReference type="GO" id="GO:0016491">
    <property type="term" value="F:oxidoreductase activity"/>
    <property type="evidence" value="ECO:0007669"/>
    <property type="project" value="InterPro"/>
</dbReference>
<dbReference type="PANTHER" id="PTHR42783">
    <property type="entry name" value="GLUTAMATE SYNTHASE [NADPH] SMALL CHAIN"/>
    <property type="match status" value="1"/>
</dbReference>
<dbReference type="PROSITE" id="PS51318">
    <property type="entry name" value="TAT"/>
    <property type="match status" value="1"/>
</dbReference>
<accession>A0A5B8Y1S8</accession>
<evidence type="ECO:0000259" key="5">
    <source>
        <dbReference type="PROSITE" id="PS51379"/>
    </source>
</evidence>
<name>A0A4Y6PPC1_PERCE</name>
<evidence type="ECO:0000256" key="2">
    <source>
        <dbReference type="ARBA" id="ARBA00023004"/>
    </source>
</evidence>
<feature type="domain" description="4Fe-4S ferredoxin-type" evidence="5">
    <location>
        <begin position="943"/>
        <end position="972"/>
    </location>
</feature>
<keyword evidence="8" id="KW-1185">Reference proteome</keyword>
<dbReference type="GO" id="GO:0046872">
    <property type="term" value="F:metal ion binding"/>
    <property type="evidence" value="ECO:0007669"/>
    <property type="project" value="UniProtKB-KW"/>
</dbReference>
<dbReference type="OrthoDB" id="9789030at2"/>
<keyword evidence="3" id="KW-0411">Iron-sulfur</keyword>
<protein>
    <submittedName>
        <fullName evidence="7">4Fe-4S dicluster domain-containing protein</fullName>
    </submittedName>
</protein>
<dbReference type="EMBL" id="CP041186">
    <property type="protein sequence ID" value="QDG49847.1"/>
    <property type="molecule type" value="Genomic_DNA"/>
</dbReference>
<dbReference type="RefSeq" id="WP_141196344.1">
    <property type="nucleotide sequence ID" value="NZ_CP041186.1"/>
</dbReference>
<sequence length="1109" mass="121719">MSKKPNASDLPRHAKTDPGAEITMRSRQDGGVTVSFSDGSDDLNVSRREFMRISGVAAATAAMAGAACRNPKEYVSPYVDRPEEIRIGKGNYYATVCSGCSTGCGVLVETRAGRPIKIEGNPDHPVSRGGTCARGQASYRRLYDPDRQKSPLKVSQDDRHQELDWKTLDQEVINSLGKVKQGGSVGILTTTLTGSAQAALIDQITGAVANAKHYTYDPLNSQALTMASELAYGNAHVPHYRIDQADVIVSLGSDFLGTWLSPVEFTKMFSSRRNLADFEYGEKHDQTPDMSRLVAFEGYLTLTGANADDRYRVRYTDLPYVALALANVVAQKSPAGNSAIRGALKAFTPEAVAKTTGVPADVFNKLGAELLQNQGKSLIIAGGNASATDNGIELETAVALLNFLLGNVGKTVERDRPSRQVAGGFGDLATLVEDIEAGNVDVLIIDRANPVYSAPPELKIAEAIDKVPMVISTSDRVDETAVLADYLATGTHELEAWGDSNPFAGVYSIQQPAIRPLYETRAFEESLMVWFGQSGLVPALEPFLKAPDAPNTNRPGNAPTHDAGAWYRFLRNHWQQDLFPKADTFADFDAFWESVLREGVWVQSTYQPKPANMNVAAALQALPKQLPKPKTRKPGDLGSKELHMFASIPLGDGRLANDGHLQELPDPISKHTWGSYVLVSPKTFNDAGLELGDIISITVKNAGQTYTHNFPVIMQPGMHDDVVAIPLGYGRTRAGVVGSDIGANGFEFSTVVEKRQILSGLEAALKNTGENEELSIPQGGHVIDLHKRPYMASTTLAAYQKDPEAGVHAHPPLKDLWEDHDYGNLKWGMSIDMTKCTGCNACVTACQEENNVPVVGRQGVIEGREMHWLRIDRYYMLPKTDEVHEERHSPVGDPMYAEHPYIAFSKYMDNPRVLMQPMLCQHCENAPCETVCPVAATMHSSDGLNQMAYNRCVGTRYCANNCPYKVRRFNWYNYSEDRSDFFLARIFPEMEEHARLNVEEPLPLGMNPDVLVRSRGVMEKCTFCVQRIRQAKWQVQREGRSELRDGDVVTACQQACPADAIKFGNLLDDQAVVAKDHRSPRAVSPLEEVGTESSIAYLSSVWNTDTDKA</sequence>
<feature type="domain" description="4Fe-4S ferredoxin-type" evidence="5">
    <location>
        <begin position="911"/>
        <end position="942"/>
    </location>
</feature>
<accession>A0A4Y6PPC1</accession>
<dbReference type="SUPFAM" id="SSF54862">
    <property type="entry name" value="4Fe-4S ferredoxins"/>
    <property type="match status" value="1"/>
</dbReference>
<organism evidence="7 8">
    <name type="scientific">Persicimonas caeni</name>
    <dbReference type="NCBI Taxonomy" id="2292766"/>
    <lineage>
        <taxon>Bacteria</taxon>
        <taxon>Deltaproteobacteria</taxon>
        <taxon>Bradymonadales</taxon>
        <taxon>Bradymonadaceae</taxon>
        <taxon>Persicimonas</taxon>
    </lineage>
</organism>
<dbReference type="GO" id="GO:0051536">
    <property type="term" value="F:iron-sulfur cluster binding"/>
    <property type="evidence" value="ECO:0007669"/>
    <property type="project" value="UniProtKB-KW"/>
</dbReference>
<evidence type="ECO:0000313" key="7">
    <source>
        <dbReference type="EMBL" id="QDG49847.1"/>
    </source>
</evidence>
<dbReference type="InterPro" id="IPR017896">
    <property type="entry name" value="4Fe4S_Fe-S-bd"/>
</dbReference>
<dbReference type="InterPro" id="IPR006311">
    <property type="entry name" value="TAT_signal"/>
</dbReference>
<dbReference type="PANTHER" id="PTHR42783:SF3">
    <property type="entry name" value="GLUTAMATE SYNTHASE [NADPH] SMALL CHAIN-RELATED"/>
    <property type="match status" value="1"/>
</dbReference>
<feature type="region of interest" description="Disordered" evidence="4">
    <location>
        <begin position="1"/>
        <end position="39"/>
    </location>
</feature>
<evidence type="ECO:0000313" key="8">
    <source>
        <dbReference type="Proteomes" id="UP000315995"/>
    </source>
</evidence>
<dbReference type="Gene3D" id="3.30.200.210">
    <property type="match status" value="1"/>
</dbReference>
<dbReference type="PROSITE" id="PS51379">
    <property type="entry name" value="4FE4S_FER_2"/>
    <property type="match status" value="3"/>
</dbReference>
<dbReference type="CDD" id="cd10551">
    <property type="entry name" value="PsrB"/>
    <property type="match status" value="1"/>
</dbReference>
<evidence type="ECO:0000256" key="4">
    <source>
        <dbReference type="SAM" id="MobiDB-lite"/>
    </source>
</evidence>
<evidence type="ECO:0000256" key="1">
    <source>
        <dbReference type="ARBA" id="ARBA00022723"/>
    </source>
</evidence>
<dbReference type="InterPro" id="IPR006963">
    <property type="entry name" value="Mopterin_OxRdtase_4Fe-4S_dom"/>
</dbReference>
<dbReference type="Pfam" id="PF13247">
    <property type="entry name" value="Fer4_11"/>
    <property type="match status" value="1"/>
</dbReference>
<gene>
    <name evidence="7" type="ORF">FIV42_03560</name>
</gene>
<dbReference type="SUPFAM" id="SSF53706">
    <property type="entry name" value="Formate dehydrogenase/DMSO reductase, domains 1-3"/>
    <property type="match status" value="1"/>
</dbReference>
<dbReference type="Pfam" id="PF04879">
    <property type="entry name" value="Molybdop_Fe4S4"/>
    <property type="match status" value="1"/>
</dbReference>
<feature type="compositionally biased region" description="Basic and acidic residues" evidence="4">
    <location>
        <begin position="10"/>
        <end position="28"/>
    </location>
</feature>
<dbReference type="PROSITE" id="PS51669">
    <property type="entry name" value="4FE4S_MOW_BIS_MGD"/>
    <property type="match status" value="1"/>
</dbReference>
<feature type="domain" description="4Fe-4S Mo/W bis-MGD-type" evidence="6">
    <location>
        <begin position="90"/>
        <end position="146"/>
    </location>
</feature>
<dbReference type="Gene3D" id="3.40.228.10">
    <property type="entry name" value="Dimethylsulfoxide Reductase, domain 2"/>
    <property type="match status" value="1"/>
</dbReference>
<reference evidence="7 8" key="1">
    <citation type="submission" date="2019-06" db="EMBL/GenBank/DDBJ databases">
        <title>Persicimonas caeni gen. nov., sp. nov., a predatory bacterium isolated from solar saltern.</title>
        <authorList>
            <person name="Wang S."/>
        </authorList>
    </citation>
    <scope>NUCLEOTIDE SEQUENCE [LARGE SCALE GENOMIC DNA]</scope>
    <source>
        <strain evidence="7 8">YN101</strain>
    </source>
</reference>
<dbReference type="Gene3D" id="3.40.50.740">
    <property type="match status" value="1"/>
</dbReference>
<keyword evidence="2" id="KW-0408">Iron</keyword>
<proteinExistence type="predicted"/>